<reference evidence="2" key="1">
    <citation type="submission" date="2020-10" db="EMBL/GenBank/DDBJ databases">
        <title>Whole-genome sequence of Luteibacter sp. EIF3.</title>
        <authorList>
            <person name="Friedrich I."/>
            <person name="Hertel R."/>
            <person name="Daniel R."/>
        </authorList>
    </citation>
    <scope>NUCLEOTIDE SEQUENCE</scope>
    <source>
        <strain evidence="2">EIF3</strain>
    </source>
</reference>
<name>A0ABY4T9L4_9GAMM</name>
<evidence type="ECO:0000259" key="1">
    <source>
        <dbReference type="Pfam" id="PF01548"/>
    </source>
</evidence>
<proteinExistence type="predicted"/>
<evidence type="ECO:0000313" key="2">
    <source>
        <dbReference type="EMBL" id="URL60045.1"/>
    </source>
</evidence>
<dbReference type="InterPro" id="IPR002525">
    <property type="entry name" value="Transp_IS110-like_N"/>
</dbReference>
<feature type="domain" description="Transposase IS110-like N-terminal" evidence="1">
    <location>
        <begin position="3"/>
        <end position="38"/>
    </location>
</feature>
<accession>A0ABY4T9L4</accession>
<protein>
    <submittedName>
        <fullName evidence="2">Transposase</fullName>
    </submittedName>
</protein>
<gene>
    <name evidence="2" type="ORF">IM816_08175</name>
</gene>
<dbReference type="Pfam" id="PF01548">
    <property type="entry name" value="DEDD_Tnp_IS110"/>
    <property type="match status" value="1"/>
</dbReference>
<evidence type="ECO:0000313" key="3">
    <source>
        <dbReference type="Proteomes" id="UP001056681"/>
    </source>
</evidence>
<dbReference type="Proteomes" id="UP001056681">
    <property type="component" value="Chromosome"/>
</dbReference>
<keyword evidence="3" id="KW-1185">Reference proteome</keyword>
<dbReference type="EMBL" id="CP063231">
    <property type="protein sequence ID" value="URL60045.1"/>
    <property type="molecule type" value="Genomic_DNA"/>
</dbReference>
<organism evidence="2 3">
    <name type="scientific">Luteibacter flocculans</name>
    <dbReference type="NCBI Taxonomy" id="2780091"/>
    <lineage>
        <taxon>Bacteria</taxon>
        <taxon>Pseudomonadati</taxon>
        <taxon>Pseudomonadota</taxon>
        <taxon>Gammaproteobacteria</taxon>
        <taxon>Lysobacterales</taxon>
        <taxon>Rhodanobacteraceae</taxon>
        <taxon>Luteibacter</taxon>
    </lineage>
</organism>
<sequence>MAIYLLNPRDVRHYAESLRRRAKTDRVDAQVIARYLERASRTIYDAIPRRKSMRPAWNGCCGDGPCW</sequence>